<evidence type="ECO:0000313" key="9">
    <source>
        <dbReference type="Proteomes" id="UP000218775"/>
    </source>
</evidence>
<feature type="domain" description="Aminotransferase class I/classII large" evidence="7">
    <location>
        <begin position="30"/>
        <end position="390"/>
    </location>
</feature>
<dbReference type="AlphaFoldDB" id="A0A2A4X570"/>
<dbReference type="GO" id="GO:0030170">
    <property type="term" value="F:pyridoxal phosphate binding"/>
    <property type="evidence" value="ECO:0007669"/>
    <property type="project" value="InterPro"/>
</dbReference>
<dbReference type="InterPro" id="IPR015422">
    <property type="entry name" value="PyrdxlP-dep_Trfase_small"/>
</dbReference>
<dbReference type="EMBL" id="NVUK01000014">
    <property type="protein sequence ID" value="PCI77664.1"/>
    <property type="molecule type" value="Genomic_DNA"/>
</dbReference>
<gene>
    <name evidence="8" type="ORF">COB21_02800</name>
</gene>
<evidence type="ECO:0000256" key="6">
    <source>
        <dbReference type="ARBA" id="ARBA00022898"/>
    </source>
</evidence>
<reference evidence="9" key="1">
    <citation type="submission" date="2017-08" db="EMBL/GenBank/DDBJ databases">
        <title>A dynamic microbial community with high functional redundancy inhabits the cold, oxic subseafloor aquifer.</title>
        <authorList>
            <person name="Tully B.J."/>
            <person name="Wheat C.G."/>
            <person name="Glazer B.T."/>
            <person name="Huber J.A."/>
        </authorList>
    </citation>
    <scope>NUCLEOTIDE SEQUENCE [LARGE SCALE GENOMIC DNA]</scope>
</reference>
<evidence type="ECO:0000259" key="7">
    <source>
        <dbReference type="Pfam" id="PF00155"/>
    </source>
</evidence>
<dbReference type="InterPro" id="IPR004839">
    <property type="entry name" value="Aminotransferase_I/II_large"/>
</dbReference>
<dbReference type="SUPFAM" id="SSF53383">
    <property type="entry name" value="PLP-dependent transferases"/>
    <property type="match status" value="1"/>
</dbReference>
<dbReference type="InterPro" id="IPR015421">
    <property type="entry name" value="PyrdxlP-dep_Trfase_major"/>
</dbReference>
<protein>
    <submittedName>
        <fullName evidence="8">Aromatic amino acid aminotransferase</fullName>
    </submittedName>
</protein>
<evidence type="ECO:0000256" key="1">
    <source>
        <dbReference type="ARBA" id="ARBA00001933"/>
    </source>
</evidence>
<accession>A0A2A4X570</accession>
<keyword evidence="5 8" id="KW-0808">Transferase</keyword>
<dbReference type="Pfam" id="PF00155">
    <property type="entry name" value="Aminotran_1_2"/>
    <property type="match status" value="1"/>
</dbReference>
<sequence length="398" mass="45108">MEFFQNYKELAPDAIFGISERFRQDKSSSKHNLSMGIYYDEEGEFFSMPVVTEVAKRYVNENFSTAYQSIGGYRPFLKSLLYLLVGDESIEKSEKRVAMIQTIGGTSALRTGADFLLRGGIKQIYVSDPTWANHRAIFEEAGLEVGTYPYAEPTTMSVDYGRLKNFVVGLKEGSALLLHACCHNPTGLDLNKKEWEELLILLRKKKCICFFDMAYLGFAHGVYEDSFPLRFLTENNIDFMLAFSCSKTFTLYGERVGALMINTGSEQEKQAVESHIKQIARRTYSNPPRFGAHLVHTILSTESLRKQWEEELSTIRKRIEQTKVYLVEKLKNVGSQALINSLKESFGFFTLLGLSPSQVENLYKQGIYLTGSSRINLAALNSGNIDHFISCFCKAIQD</sequence>
<dbReference type="GO" id="GO:0042802">
    <property type="term" value="F:identical protein binding"/>
    <property type="evidence" value="ECO:0007669"/>
    <property type="project" value="TreeGrafter"/>
</dbReference>
<evidence type="ECO:0000256" key="4">
    <source>
        <dbReference type="ARBA" id="ARBA00022576"/>
    </source>
</evidence>
<dbReference type="Proteomes" id="UP000218775">
    <property type="component" value="Unassembled WGS sequence"/>
</dbReference>
<dbReference type="Gene3D" id="3.40.640.10">
    <property type="entry name" value="Type I PLP-dependent aspartate aminotransferase-like (Major domain)"/>
    <property type="match status" value="1"/>
</dbReference>
<organism evidence="8 9">
    <name type="scientific">Aerophobetes bacterium</name>
    <dbReference type="NCBI Taxonomy" id="2030807"/>
    <lineage>
        <taxon>Bacteria</taxon>
        <taxon>Candidatus Aerophobota</taxon>
    </lineage>
</organism>
<dbReference type="PANTHER" id="PTHR11879">
    <property type="entry name" value="ASPARTATE AMINOTRANSFERASE"/>
    <property type="match status" value="1"/>
</dbReference>
<dbReference type="InterPro" id="IPR000796">
    <property type="entry name" value="Asp_trans"/>
</dbReference>
<comment type="similarity">
    <text evidence="2">Belongs to the class-I pyridoxal-phosphate-dependent aminotransferase family.</text>
</comment>
<keyword evidence="6" id="KW-0663">Pyridoxal phosphate</keyword>
<dbReference type="NCBIfam" id="NF006719">
    <property type="entry name" value="PRK09257.1"/>
    <property type="match status" value="1"/>
</dbReference>
<comment type="caution">
    <text evidence="8">The sequence shown here is derived from an EMBL/GenBank/DDBJ whole genome shotgun (WGS) entry which is preliminary data.</text>
</comment>
<dbReference type="InterPro" id="IPR015424">
    <property type="entry name" value="PyrdxlP-dep_Trfase"/>
</dbReference>
<evidence type="ECO:0000256" key="3">
    <source>
        <dbReference type="ARBA" id="ARBA00011738"/>
    </source>
</evidence>
<dbReference type="CDD" id="cd00609">
    <property type="entry name" value="AAT_like"/>
    <property type="match status" value="1"/>
</dbReference>
<proteinExistence type="inferred from homology"/>
<comment type="cofactor">
    <cofactor evidence="1">
        <name>pyridoxal 5'-phosphate</name>
        <dbReference type="ChEBI" id="CHEBI:597326"/>
    </cofactor>
</comment>
<comment type="subunit">
    <text evidence="3">Homodimer.</text>
</comment>
<dbReference type="GO" id="GO:0008483">
    <property type="term" value="F:transaminase activity"/>
    <property type="evidence" value="ECO:0007669"/>
    <property type="project" value="UniProtKB-KW"/>
</dbReference>
<name>A0A2A4X570_UNCAE</name>
<keyword evidence="4 8" id="KW-0032">Aminotransferase</keyword>
<evidence type="ECO:0000256" key="2">
    <source>
        <dbReference type="ARBA" id="ARBA00007441"/>
    </source>
</evidence>
<dbReference type="PANTHER" id="PTHR11879:SF22">
    <property type="entry name" value="ASPARTATE AMINOTRANSFERASE, MITOCHONDRIAL"/>
    <property type="match status" value="1"/>
</dbReference>
<dbReference type="PRINTS" id="PR00799">
    <property type="entry name" value="TRANSAMINASE"/>
</dbReference>
<dbReference type="Gene3D" id="3.90.1150.10">
    <property type="entry name" value="Aspartate Aminotransferase, domain 1"/>
    <property type="match status" value="1"/>
</dbReference>
<evidence type="ECO:0000313" key="8">
    <source>
        <dbReference type="EMBL" id="PCI77664.1"/>
    </source>
</evidence>
<dbReference type="GO" id="GO:0006520">
    <property type="term" value="P:amino acid metabolic process"/>
    <property type="evidence" value="ECO:0007669"/>
    <property type="project" value="InterPro"/>
</dbReference>
<evidence type="ECO:0000256" key="5">
    <source>
        <dbReference type="ARBA" id="ARBA00022679"/>
    </source>
</evidence>